<keyword evidence="3" id="KW-1185">Reference proteome</keyword>
<comment type="caution">
    <text evidence="2">The sequence shown here is derived from an EMBL/GenBank/DDBJ whole genome shotgun (WGS) entry which is preliminary data.</text>
</comment>
<evidence type="ECO:0000313" key="2">
    <source>
        <dbReference type="EMBL" id="KAF0676724.1"/>
    </source>
</evidence>
<evidence type="ECO:0000313" key="3">
    <source>
        <dbReference type="Proteomes" id="UP000698242"/>
    </source>
</evidence>
<evidence type="ECO:0000256" key="1">
    <source>
        <dbReference type="SAM" id="MobiDB-lite"/>
    </source>
</evidence>
<dbReference type="RefSeq" id="WP_159964333.1">
    <property type="nucleotide sequence ID" value="NZ_APKE01000012.1"/>
</dbReference>
<name>A0A921TFS7_9RHOB</name>
<organism evidence="2 3">
    <name type="scientific">Profundibacterium mesophilum KAUST100406-0324</name>
    <dbReference type="NCBI Taxonomy" id="1037889"/>
    <lineage>
        <taxon>Bacteria</taxon>
        <taxon>Pseudomonadati</taxon>
        <taxon>Pseudomonadota</taxon>
        <taxon>Alphaproteobacteria</taxon>
        <taxon>Rhodobacterales</taxon>
        <taxon>Roseobacteraceae</taxon>
        <taxon>Profundibacterium</taxon>
    </lineage>
</organism>
<dbReference type="Pfam" id="PF05954">
    <property type="entry name" value="Phage_GPD"/>
    <property type="match status" value="1"/>
</dbReference>
<reference evidence="2" key="1">
    <citation type="submission" date="2013-03" db="EMBL/GenBank/DDBJ databases">
        <title>Genome Sequence of the Profundibacterium mesophilum strain KAUST100406-0324T from Red Sea, a novel genus in the family Rhodobacteraceae.</title>
        <authorList>
            <person name="Essack M."/>
            <person name="Alam I."/>
            <person name="Lafi F."/>
            <person name="Alawi W."/>
            <person name="Kamanu F."/>
            <person name="Al-Suwailem A."/>
            <person name="Lee O.O."/>
            <person name="Xu Y."/>
            <person name="Bajic V."/>
            <person name="Qian P.-Y."/>
            <person name="Archer J."/>
        </authorList>
    </citation>
    <scope>NUCLEOTIDE SEQUENCE</scope>
    <source>
        <strain evidence="2">KAUST100406-0324</strain>
    </source>
</reference>
<feature type="compositionally biased region" description="Low complexity" evidence="1">
    <location>
        <begin position="256"/>
        <end position="280"/>
    </location>
</feature>
<proteinExistence type="predicted"/>
<dbReference type="SUPFAM" id="SSF69279">
    <property type="entry name" value="Phage tail proteins"/>
    <property type="match status" value="1"/>
</dbReference>
<feature type="region of interest" description="Disordered" evidence="1">
    <location>
        <begin position="232"/>
        <end position="280"/>
    </location>
</feature>
<dbReference type="AlphaFoldDB" id="A0A921TFS7"/>
<dbReference type="OrthoDB" id="4070623at2"/>
<protein>
    <submittedName>
        <fullName evidence="2">Phage tail protein D</fullName>
    </submittedName>
</protein>
<dbReference type="EMBL" id="APKE01000012">
    <property type="protein sequence ID" value="KAF0676724.1"/>
    <property type="molecule type" value="Genomic_DNA"/>
</dbReference>
<gene>
    <name evidence="2" type="primary">gpD</name>
    <name evidence="2" type="ORF">PMES_00911</name>
</gene>
<dbReference type="Proteomes" id="UP000698242">
    <property type="component" value="Unassembled WGS sequence"/>
</dbReference>
<accession>A0A921TFS7</accession>
<sequence length="280" mass="28970">MTPDLQLRANGTDISAALRDRLISLELVDAAGITSDRLRIDLDDRDAVLAIPPEGAVLELALGFRETGLTAMGRFSVDRREGSGPPARMSIEAKAADMTAAIRAPKTRAWPAATLGQIASTIAAEAGLTATIAPELAGIAYELVAQTAESDLHLLTRLAAPLDAAVKPASGRLVLVPRGSAALASGETLAPADVAASEMTSYSWAFEERTLYKSATAEWSDVQSAALRKVTAGSGAPEQRLRHPFGSEAEARRAAEAALARAGPTFSPAGSSSPAGCGRN</sequence>